<dbReference type="EMBL" id="CM007657">
    <property type="protein sequence ID" value="ONH96271.1"/>
    <property type="molecule type" value="Genomic_DNA"/>
</dbReference>
<sequence>MHAVHSLGTIVQFCSNLQFSILYRHHFLHIEVHRKTVLSRHLGKVVSFLFIIFVCKRVRLESGSSFPIMVHNLTLSFNM</sequence>
<name>A0A251NAA5_PRUPE</name>
<dbReference type="AlphaFoldDB" id="A0A251NAA5"/>
<gene>
    <name evidence="1" type="ORF">PRUPE_7G117500</name>
</gene>
<organism evidence="1 2">
    <name type="scientific">Prunus persica</name>
    <name type="common">Peach</name>
    <name type="synonym">Amygdalus persica</name>
    <dbReference type="NCBI Taxonomy" id="3760"/>
    <lineage>
        <taxon>Eukaryota</taxon>
        <taxon>Viridiplantae</taxon>
        <taxon>Streptophyta</taxon>
        <taxon>Embryophyta</taxon>
        <taxon>Tracheophyta</taxon>
        <taxon>Spermatophyta</taxon>
        <taxon>Magnoliopsida</taxon>
        <taxon>eudicotyledons</taxon>
        <taxon>Gunneridae</taxon>
        <taxon>Pentapetalae</taxon>
        <taxon>rosids</taxon>
        <taxon>fabids</taxon>
        <taxon>Rosales</taxon>
        <taxon>Rosaceae</taxon>
        <taxon>Amygdaloideae</taxon>
        <taxon>Amygdaleae</taxon>
        <taxon>Prunus</taxon>
    </lineage>
</organism>
<keyword evidence="2" id="KW-1185">Reference proteome</keyword>
<dbReference type="Gramene" id="ONH96271">
    <property type="protein sequence ID" value="ONH96271"/>
    <property type="gene ID" value="PRUPE_7G117500"/>
</dbReference>
<evidence type="ECO:0000313" key="1">
    <source>
        <dbReference type="EMBL" id="ONH96271.1"/>
    </source>
</evidence>
<proteinExistence type="predicted"/>
<dbReference type="Proteomes" id="UP000006882">
    <property type="component" value="Chromosome G7"/>
</dbReference>
<accession>A0A251NAA5</accession>
<protein>
    <submittedName>
        <fullName evidence="1">Uncharacterized protein</fullName>
    </submittedName>
</protein>
<reference evidence="1 2" key="1">
    <citation type="journal article" date="2013" name="Nat. Genet.">
        <title>The high-quality draft genome of peach (Prunus persica) identifies unique patterns of genetic diversity, domestication and genome evolution.</title>
        <authorList>
            <consortium name="International Peach Genome Initiative"/>
            <person name="Verde I."/>
            <person name="Abbott A.G."/>
            <person name="Scalabrin S."/>
            <person name="Jung S."/>
            <person name="Shu S."/>
            <person name="Marroni F."/>
            <person name="Zhebentyayeva T."/>
            <person name="Dettori M.T."/>
            <person name="Grimwood J."/>
            <person name="Cattonaro F."/>
            <person name="Zuccolo A."/>
            <person name="Rossini L."/>
            <person name="Jenkins J."/>
            <person name="Vendramin E."/>
            <person name="Meisel L.A."/>
            <person name="Decroocq V."/>
            <person name="Sosinski B."/>
            <person name="Prochnik S."/>
            <person name="Mitros T."/>
            <person name="Policriti A."/>
            <person name="Cipriani G."/>
            <person name="Dondini L."/>
            <person name="Ficklin S."/>
            <person name="Goodstein D.M."/>
            <person name="Xuan P."/>
            <person name="Del Fabbro C."/>
            <person name="Aramini V."/>
            <person name="Copetti D."/>
            <person name="Gonzalez S."/>
            <person name="Horner D.S."/>
            <person name="Falchi R."/>
            <person name="Lucas S."/>
            <person name="Mica E."/>
            <person name="Maldonado J."/>
            <person name="Lazzari B."/>
            <person name="Bielenberg D."/>
            <person name="Pirona R."/>
            <person name="Miculan M."/>
            <person name="Barakat A."/>
            <person name="Testolin R."/>
            <person name="Stella A."/>
            <person name="Tartarini S."/>
            <person name="Tonutti P."/>
            <person name="Arus P."/>
            <person name="Orellana A."/>
            <person name="Wells C."/>
            <person name="Main D."/>
            <person name="Vizzotto G."/>
            <person name="Silva H."/>
            <person name="Salamini F."/>
            <person name="Schmutz J."/>
            <person name="Morgante M."/>
            <person name="Rokhsar D.S."/>
        </authorList>
    </citation>
    <scope>NUCLEOTIDE SEQUENCE [LARGE SCALE GENOMIC DNA]</scope>
    <source>
        <strain evidence="2">cv. Nemared</strain>
    </source>
</reference>
<evidence type="ECO:0000313" key="2">
    <source>
        <dbReference type="Proteomes" id="UP000006882"/>
    </source>
</evidence>